<dbReference type="GO" id="GO:0006032">
    <property type="term" value="P:chitin catabolic process"/>
    <property type="evidence" value="ECO:0007669"/>
    <property type="project" value="UniProtKB-KW"/>
</dbReference>
<dbReference type="InterPro" id="IPR001223">
    <property type="entry name" value="Glyco_hydro18_cat"/>
</dbReference>
<dbReference type="InterPro" id="IPR011583">
    <property type="entry name" value="Chitinase_II/V-like_cat"/>
</dbReference>
<dbReference type="GO" id="GO:0005576">
    <property type="term" value="C:extracellular region"/>
    <property type="evidence" value="ECO:0007669"/>
    <property type="project" value="UniProtKB-SubCell"/>
</dbReference>
<dbReference type="InterPro" id="IPR036861">
    <property type="entry name" value="Endochitinase-like_sf"/>
</dbReference>
<dbReference type="InterPro" id="IPR001579">
    <property type="entry name" value="Glyco_hydro_18_chit_AS"/>
</dbReference>
<keyword evidence="6" id="KW-0147">Chitin-binding</keyword>
<dbReference type="GO" id="GO:0000272">
    <property type="term" value="P:polysaccharide catabolic process"/>
    <property type="evidence" value="ECO:0007669"/>
    <property type="project" value="UniProtKB-KW"/>
</dbReference>
<dbReference type="Proteomes" id="UP001303473">
    <property type="component" value="Unassembled WGS sequence"/>
</dbReference>
<evidence type="ECO:0000256" key="8">
    <source>
        <dbReference type="ARBA" id="ARBA00023024"/>
    </source>
</evidence>
<name>A0AAN6RZI9_9PEZI</name>
<dbReference type="Pfam" id="PF00704">
    <property type="entry name" value="Glyco_hydro_18"/>
    <property type="match status" value="1"/>
</dbReference>
<feature type="domain" description="GH18" evidence="14">
    <location>
        <begin position="330"/>
        <end position="703"/>
    </location>
</feature>
<gene>
    <name evidence="15" type="ORF">QBC46DRAFT_299621</name>
</gene>
<comment type="catalytic activity">
    <reaction evidence="1">
        <text>Random endo-hydrolysis of N-acetyl-beta-D-glucosaminide (1-&gt;4)-beta-linkages in chitin and chitodextrins.</text>
        <dbReference type="EC" id="3.2.1.14"/>
    </reaction>
</comment>
<keyword evidence="7 13" id="KW-0378">Hydrolase</keyword>
<comment type="subcellular location">
    <subcellularLocation>
        <location evidence="2">Secreted</location>
    </subcellularLocation>
</comment>
<evidence type="ECO:0000256" key="5">
    <source>
        <dbReference type="ARBA" id="ARBA00022525"/>
    </source>
</evidence>
<dbReference type="InterPro" id="IPR029226">
    <property type="entry name" value="Ecp2-like"/>
</dbReference>
<dbReference type="Gene3D" id="3.20.20.80">
    <property type="entry name" value="Glycosidases"/>
    <property type="match status" value="1"/>
</dbReference>
<dbReference type="PANTHER" id="PTHR47700:SF1">
    <property type="entry name" value="CHITINASE"/>
    <property type="match status" value="1"/>
</dbReference>
<evidence type="ECO:0000256" key="4">
    <source>
        <dbReference type="ARBA" id="ARBA00012729"/>
    </source>
</evidence>
<evidence type="ECO:0000256" key="10">
    <source>
        <dbReference type="ARBA" id="ARBA00023277"/>
    </source>
</evidence>
<reference evidence="16" key="1">
    <citation type="journal article" date="2023" name="Mol. Phylogenet. Evol.">
        <title>Genome-scale phylogeny and comparative genomics of the fungal order Sordariales.</title>
        <authorList>
            <person name="Hensen N."/>
            <person name="Bonometti L."/>
            <person name="Westerberg I."/>
            <person name="Brannstrom I.O."/>
            <person name="Guillou S."/>
            <person name="Cros-Aarteil S."/>
            <person name="Calhoun S."/>
            <person name="Haridas S."/>
            <person name="Kuo A."/>
            <person name="Mondo S."/>
            <person name="Pangilinan J."/>
            <person name="Riley R."/>
            <person name="LaButti K."/>
            <person name="Andreopoulos B."/>
            <person name="Lipzen A."/>
            <person name="Chen C."/>
            <person name="Yan M."/>
            <person name="Daum C."/>
            <person name="Ng V."/>
            <person name="Clum A."/>
            <person name="Steindorff A."/>
            <person name="Ohm R.A."/>
            <person name="Martin F."/>
            <person name="Silar P."/>
            <person name="Natvig D.O."/>
            <person name="Lalanne C."/>
            <person name="Gautier V."/>
            <person name="Ament-Velasquez S.L."/>
            <person name="Kruys A."/>
            <person name="Hutchinson M.I."/>
            <person name="Powell A.J."/>
            <person name="Barry K."/>
            <person name="Miller A.N."/>
            <person name="Grigoriev I.V."/>
            <person name="Debuchy R."/>
            <person name="Gladieux P."/>
            <person name="Hiltunen Thoren M."/>
            <person name="Johannesson H."/>
        </authorList>
    </citation>
    <scope>NUCLEOTIDE SEQUENCE [LARGE SCALE GENOMIC DNA]</scope>
    <source>
        <strain evidence="16">CBS 340.73</strain>
    </source>
</reference>
<evidence type="ECO:0000256" key="3">
    <source>
        <dbReference type="ARBA" id="ARBA00008682"/>
    </source>
</evidence>
<keyword evidence="16" id="KW-1185">Reference proteome</keyword>
<dbReference type="InterPro" id="IPR017853">
    <property type="entry name" value="GH"/>
</dbReference>
<evidence type="ECO:0000256" key="12">
    <source>
        <dbReference type="ARBA" id="ARBA00023326"/>
    </source>
</evidence>
<evidence type="ECO:0000256" key="7">
    <source>
        <dbReference type="ARBA" id="ARBA00022801"/>
    </source>
</evidence>
<evidence type="ECO:0000256" key="11">
    <source>
        <dbReference type="ARBA" id="ARBA00023295"/>
    </source>
</evidence>
<organism evidence="15 16">
    <name type="scientific">Diplogelasinospora grovesii</name>
    <dbReference type="NCBI Taxonomy" id="303347"/>
    <lineage>
        <taxon>Eukaryota</taxon>
        <taxon>Fungi</taxon>
        <taxon>Dikarya</taxon>
        <taxon>Ascomycota</taxon>
        <taxon>Pezizomycotina</taxon>
        <taxon>Sordariomycetes</taxon>
        <taxon>Sordariomycetidae</taxon>
        <taxon>Sordariales</taxon>
        <taxon>Diplogelasinosporaceae</taxon>
        <taxon>Diplogelasinospora</taxon>
    </lineage>
</organism>
<keyword evidence="10" id="KW-0119">Carbohydrate metabolism</keyword>
<protein>
    <recommendedName>
        <fullName evidence="4">chitinase</fullName>
        <ecNumber evidence="4">3.2.1.14</ecNumber>
    </recommendedName>
</protein>
<evidence type="ECO:0000256" key="6">
    <source>
        <dbReference type="ARBA" id="ARBA00022669"/>
    </source>
</evidence>
<dbReference type="InterPro" id="IPR053214">
    <property type="entry name" value="LysM12-like"/>
</dbReference>
<keyword evidence="12" id="KW-0624">Polysaccharide degradation</keyword>
<evidence type="ECO:0000313" key="15">
    <source>
        <dbReference type="EMBL" id="KAK3934563.1"/>
    </source>
</evidence>
<dbReference type="SUPFAM" id="SSF51445">
    <property type="entry name" value="(Trans)glycosidases"/>
    <property type="match status" value="1"/>
</dbReference>
<evidence type="ECO:0000256" key="2">
    <source>
        <dbReference type="ARBA" id="ARBA00004613"/>
    </source>
</evidence>
<dbReference type="Gene3D" id="3.30.60.10">
    <property type="entry name" value="Endochitinase-like"/>
    <property type="match status" value="1"/>
</dbReference>
<evidence type="ECO:0000256" key="1">
    <source>
        <dbReference type="ARBA" id="ARBA00000822"/>
    </source>
</evidence>
<dbReference type="GO" id="GO:0008843">
    <property type="term" value="F:endochitinase activity"/>
    <property type="evidence" value="ECO:0007669"/>
    <property type="project" value="UniProtKB-EC"/>
</dbReference>
<dbReference type="PROSITE" id="PS01095">
    <property type="entry name" value="GH18_1"/>
    <property type="match status" value="1"/>
</dbReference>
<dbReference type="InterPro" id="IPR029070">
    <property type="entry name" value="Chitinase_insertion_sf"/>
</dbReference>
<dbReference type="EMBL" id="MU853978">
    <property type="protein sequence ID" value="KAK3934563.1"/>
    <property type="molecule type" value="Genomic_DNA"/>
</dbReference>
<evidence type="ECO:0000256" key="9">
    <source>
        <dbReference type="ARBA" id="ARBA00023026"/>
    </source>
</evidence>
<keyword evidence="9" id="KW-0843">Virulence</keyword>
<accession>A0AAN6RZI9</accession>
<dbReference type="PROSITE" id="PS51910">
    <property type="entry name" value="GH18_2"/>
    <property type="match status" value="1"/>
</dbReference>
<dbReference type="PANTHER" id="PTHR47700">
    <property type="entry name" value="V CHITINASE, PUTATIVE (AFU_ORTHOLOGUE AFUA_6G13720)-RELATED"/>
    <property type="match status" value="1"/>
</dbReference>
<evidence type="ECO:0000313" key="16">
    <source>
        <dbReference type="Proteomes" id="UP001303473"/>
    </source>
</evidence>
<keyword evidence="5" id="KW-0964">Secreted</keyword>
<dbReference type="EC" id="3.2.1.14" evidence="4"/>
<evidence type="ECO:0000259" key="14">
    <source>
        <dbReference type="PROSITE" id="PS51910"/>
    </source>
</evidence>
<keyword evidence="11 13" id="KW-0326">Glycosidase</keyword>
<dbReference type="SUPFAM" id="SSF57016">
    <property type="entry name" value="Plant lectins/antimicrobial peptides"/>
    <property type="match status" value="1"/>
</dbReference>
<dbReference type="CDD" id="cd02878">
    <property type="entry name" value="GH18_zymocin_alpha"/>
    <property type="match status" value="1"/>
</dbReference>
<proteinExistence type="inferred from homology"/>
<dbReference type="SUPFAM" id="SSF54556">
    <property type="entry name" value="Chitinase insertion domain"/>
    <property type="match status" value="1"/>
</dbReference>
<comment type="caution">
    <text evidence="15">The sequence shown here is derived from an EMBL/GenBank/DDBJ whole genome shotgun (WGS) entry which is preliminary data.</text>
</comment>
<comment type="similarity">
    <text evidence="3">Belongs to the glycosyl hydrolase 18 family. Chitinase class V subfamily.</text>
</comment>
<keyword evidence="8" id="KW-0146">Chitin degradation</keyword>
<evidence type="ECO:0000256" key="13">
    <source>
        <dbReference type="RuleBase" id="RU000489"/>
    </source>
</evidence>
<dbReference type="Gene3D" id="3.10.50.10">
    <property type="match status" value="1"/>
</dbReference>
<dbReference type="Pfam" id="PF14856">
    <property type="entry name" value="Hce2"/>
    <property type="match status" value="1"/>
</dbReference>
<dbReference type="GO" id="GO:0008061">
    <property type="term" value="F:chitin binding"/>
    <property type="evidence" value="ECO:0007669"/>
    <property type="project" value="UniProtKB-KW"/>
</dbReference>
<dbReference type="SMART" id="SM00636">
    <property type="entry name" value="Glyco_18"/>
    <property type="match status" value="1"/>
</dbReference>
<sequence length="1303" mass="139430">MQAHLRQPASVSYQARGDCPTLCSVSGPDPRNWTAYHNLDQVVHCKETVFYYFSIHDAVDDGSMPHRIYACTSFGTTKKPGVEAAAADKPAVQTLNNASFTLGRWDEHAPKRVDLRALSKQMRRFLLNGYAAAEKAPLVLFAQTVSSTAGLYMGRNVKIQPTPSDALIAMENALYASNDTGGSVALELCHDGYDGDHVFGFIATSNTIKTTDIETFNKNTWAWNGCSLLYVGNIICLSSGTPPMPAPLANTVCGPQKPGTQAPTSGTVNISSLNPCPLNACCDVWGQCGVTSEFCTDTNTGAPGTAKPGTNGCISNCGTDVVKSGAPSQFISLAYYEGYSLGRSCLYQDARQIDTSKFTHVHFAFGLLSDTWDVSTGDALSTYEFKAFQRLTNVKRILSFGGWAFSTGLDTYNIFRTGVTSANRLTMATKIANFIKDNSLDGVDIDWEYPGEPDIRGPPPGNDDDGTNYLAFLAVLKNLLPGKTVSIAAPASYWYLKQFPIAQISKVVDYIVFMTYDLHGQWDAGNKYSQEGCSNGMCLRSHVNLTETKTALAMITKAGVASNKVVVGVSSYGRSFAMAEAGCYTSDCLFTGTADASNAAEGPCTATAGYISDAEIYDILNNNSGSKRTSRVNQNFVDSTSNSRIVVYDDTQWVAFMDDSIRSERSALYKGLQMGGTTNWASDLESYHDAPDTSNSWDSFKLSIKTGVDPYAEGERHGNWTSLGCDDPSVAGLKFYTPQQRWNMMDAPDAWSDVMNVWKTYDRPLNTNFTVSVSNTIHGPQGADCGSLLDTNNCGQTIVCNQIQGGGSGPAGYEIWNSMVYIHEMYKSYSDALYQAAATSLDPALKDFENNFAPLPPPYDDTWLQILLAMVSLVGTVAVSAFFNTILKSLPYFRANSVSYDNYKDTGKALVSFGVSIAGTLTGKGGGAPWTAEKQDAFSAYMGQVISAWGNITDQSLKTLFDGSDNSVALLTTLVADGHFIEGGINGAIVAPDIGVEPTLADLQASISKAFFAFGIPSLWSVAGTRAFILDSGYDCGTVDPESGYLNTDTMHKTAGCYNGKLYYLVNPDGDAQSCSGGDGVAVSCSDNDFSAPPGIDALDGSRFGGVTVSDLITGAVRTYMQNGNANGGAQTDPTNGGSLDDLINQDVTTPGFIRIPVCSAEIAFTAWSDSSISSDVDNYPCYIKPSISDCGDSTFVDQTSDASPSVSDCMGIVNNIKGTQGEWEVENAIGAQHQIVQFGSCKFGIQGLNKKGNVNFHIGAQDIVDIITESISKFGGSGKVGAKGQMGCKGDVNTQDVEWGLY</sequence>